<dbReference type="Proteomes" id="UP000249066">
    <property type="component" value="Unassembled WGS sequence"/>
</dbReference>
<evidence type="ECO:0000256" key="1">
    <source>
        <dbReference type="ARBA" id="ARBA00010699"/>
    </source>
</evidence>
<dbReference type="CDD" id="cd08704">
    <property type="entry name" value="Met_tRNA_FMT_C"/>
    <property type="match status" value="1"/>
</dbReference>
<name>A0A2W5CC41_9SPHN</name>
<dbReference type="InterPro" id="IPR002376">
    <property type="entry name" value="Formyl_transf_N"/>
</dbReference>
<comment type="similarity">
    <text evidence="1 5">Belongs to the Fmt family.</text>
</comment>
<evidence type="ECO:0000256" key="5">
    <source>
        <dbReference type="HAMAP-Rule" id="MF_00182"/>
    </source>
</evidence>
<dbReference type="Gene3D" id="3.40.50.12230">
    <property type="match status" value="1"/>
</dbReference>
<dbReference type="EC" id="2.1.2.9" evidence="2 5"/>
<dbReference type="InterPro" id="IPR041711">
    <property type="entry name" value="Met-tRNA-FMT_N"/>
</dbReference>
<comment type="function">
    <text evidence="5">Attaches a formyl group to the free amino group of methionyl-tRNA(fMet). The formyl group appears to play a dual role in the initiator identity of N-formylmethionyl-tRNA by promoting its recognition by IF2 and preventing the misappropriation of this tRNA by the elongation apparatus.</text>
</comment>
<evidence type="ECO:0000313" key="9">
    <source>
        <dbReference type="Proteomes" id="UP000249066"/>
    </source>
</evidence>
<comment type="catalytic activity">
    <reaction evidence="5">
        <text>L-methionyl-tRNA(fMet) + (6R)-10-formyltetrahydrofolate = N-formyl-L-methionyl-tRNA(fMet) + (6S)-5,6,7,8-tetrahydrofolate + H(+)</text>
        <dbReference type="Rhea" id="RHEA:24380"/>
        <dbReference type="Rhea" id="RHEA-COMP:9952"/>
        <dbReference type="Rhea" id="RHEA-COMP:9953"/>
        <dbReference type="ChEBI" id="CHEBI:15378"/>
        <dbReference type="ChEBI" id="CHEBI:57453"/>
        <dbReference type="ChEBI" id="CHEBI:78530"/>
        <dbReference type="ChEBI" id="CHEBI:78844"/>
        <dbReference type="ChEBI" id="CHEBI:195366"/>
        <dbReference type="EC" id="2.1.2.9"/>
    </reaction>
</comment>
<dbReference type="Pfam" id="PF02911">
    <property type="entry name" value="Formyl_trans_C"/>
    <property type="match status" value="1"/>
</dbReference>
<evidence type="ECO:0000256" key="4">
    <source>
        <dbReference type="ARBA" id="ARBA00022917"/>
    </source>
</evidence>
<dbReference type="GO" id="GO:0005829">
    <property type="term" value="C:cytosol"/>
    <property type="evidence" value="ECO:0007669"/>
    <property type="project" value="TreeGrafter"/>
</dbReference>
<dbReference type="EMBL" id="QFNN01000003">
    <property type="protein sequence ID" value="PZO91918.1"/>
    <property type="molecule type" value="Genomic_DNA"/>
</dbReference>
<organism evidence="8 9">
    <name type="scientific">Sphingomonas sanxanigenens</name>
    <dbReference type="NCBI Taxonomy" id="397260"/>
    <lineage>
        <taxon>Bacteria</taxon>
        <taxon>Pseudomonadati</taxon>
        <taxon>Pseudomonadota</taxon>
        <taxon>Alphaproteobacteria</taxon>
        <taxon>Sphingomonadales</taxon>
        <taxon>Sphingomonadaceae</taxon>
        <taxon>Sphingomonas</taxon>
    </lineage>
</organism>
<sequence>MRIAFMGTPAFAVPTLDALVEAGHDVAVVYSQPPRRAGRGKALTPSLVHQRAEALGIEVRTPLTLRDEAEQAAFAGLGLDVAVVAAYGLILPRPILAAPLHGCLNVHASLLPRWRGAAPIQRAILAGDTTTGVTIMQMEAGLDTGPMLATVETQIGPYDTAGILTERLSALGSELIVDVLGDLAAHPSRPQPNDGVTYATKIEKAEARIDWKLGAVQVDRHVRAFNPAPGAWFEYGGERIKLLTVRIQSSKDDPFDVSFPIEPGVVLDDQLAIGCGKGAIRPEIVQRAGRGAMTVTELLRGFPIPAGTRL</sequence>
<dbReference type="InterPro" id="IPR044135">
    <property type="entry name" value="Met-tRNA-FMT_C"/>
</dbReference>
<dbReference type="AlphaFoldDB" id="A0A2W5CC41"/>
<feature type="domain" description="Formyl transferase N-terminal" evidence="6">
    <location>
        <begin position="1"/>
        <end position="180"/>
    </location>
</feature>
<dbReference type="SUPFAM" id="SSF53328">
    <property type="entry name" value="Formyltransferase"/>
    <property type="match status" value="1"/>
</dbReference>
<keyword evidence="3 5" id="KW-0808">Transferase</keyword>
<evidence type="ECO:0000256" key="2">
    <source>
        <dbReference type="ARBA" id="ARBA00012261"/>
    </source>
</evidence>
<reference evidence="8 9" key="1">
    <citation type="submission" date="2017-08" db="EMBL/GenBank/DDBJ databases">
        <title>Infants hospitalized years apart are colonized by the same room-sourced microbial strains.</title>
        <authorList>
            <person name="Brooks B."/>
            <person name="Olm M.R."/>
            <person name="Firek B.A."/>
            <person name="Baker R."/>
            <person name="Thomas B.C."/>
            <person name="Morowitz M.J."/>
            <person name="Banfield J.F."/>
        </authorList>
    </citation>
    <scope>NUCLEOTIDE SEQUENCE [LARGE SCALE GENOMIC DNA]</scope>
    <source>
        <strain evidence="8">S2_018_000_R2_101</strain>
    </source>
</reference>
<evidence type="ECO:0000313" key="8">
    <source>
        <dbReference type="EMBL" id="PZO91918.1"/>
    </source>
</evidence>
<dbReference type="InterPro" id="IPR005794">
    <property type="entry name" value="Fmt"/>
</dbReference>
<dbReference type="InterPro" id="IPR005793">
    <property type="entry name" value="Formyl_trans_C"/>
</dbReference>
<dbReference type="InterPro" id="IPR036477">
    <property type="entry name" value="Formyl_transf_N_sf"/>
</dbReference>
<dbReference type="PROSITE" id="PS00373">
    <property type="entry name" value="GART"/>
    <property type="match status" value="1"/>
</dbReference>
<dbReference type="InterPro" id="IPR011034">
    <property type="entry name" value="Formyl_transferase-like_C_sf"/>
</dbReference>
<feature type="binding site" evidence="5">
    <location>
        <begin position="109"/>
        <end position="112"/>
    </location>
    <ligand>
        <name>(6S)-5,6,7,8-tetrahydrofolate</name>
        <dbReference type="ChEBI" id="CHEBI:57453"/>
    </ligand>
</feature>
<accession>A0A2W5CC41</accession>
<evidence type="ECO:0000256" key="3">
    <source>
        <dbReference type="ARBA" id="ARBA00022679"/>
    </source>
</evidence>
<evidence type="ECO:0000259" key="6">
    <source>
        <dbReference type="Pfam" id="PF00551"/>
    </source>
</evidence>
<gene>
    <name evidence="5" type="primary">fmt</name>
    <name evidence="8" type="ORF">DI623_01625</name>
</gene>
<comment type="caution">
    <text evidence="8">The sequence shown here is derived from an EMBL/GenBank/DDBJ whole genome shotgun (WGS) entry which is preliminary data.</text>
</comment>
<dbReference type="PANTHER" id="PTHR11138">
    <property type="entry name" value="METHIONYL-TRNA FORMYLTRANSFERASE"/>
    <property type="match status" value="1"/>
</dbReference>
<dbReference type="SUPFAM" id="SSF50486">
    <property type="entry name" value="FMT C-terminal domain-like"/>
    <property type="match status" value="1"/>
</dbReference>
<evidence type="ECO:0000259" key="7">
    <source>
        <dbReference type="Pfam" id="PF02911"/>
    </source>
</evidence>
<dbReference type="Pfam" id="PF00551">
    <property type="entry name" value="Formyl_trans_N"/>
    <property type="match status" value="1"/>
</dbReference>
<feature type="domain" description="Formyl transferase C-terminal" evidence="7">
    <location>
        <begin position="201"/>
        <end position="302"/>
    </location>
</feature>
<dbReference type="PANTHER" id="PTHR11138:SF5">
    <property type="entry name" value="METHIONYL-TRNA FORMYLTRANSFERASE, MITOCHONDRIAL"/>
    <property type="match status" value="1"/>
</dbReference>
<dbReference type="CDD" id="cd08646">
    <property type="entry name" value="FMT_core_Met-tRNA-FMT_N"/>
    <property type="match status" value="1"/>
</dbReference>
<dbReference type="NCBIfam" id="TIGR00460">
    <property type="entry name" value="fmt"/>
    <property type="match status" value="1"/>
</dbReference>
<dbReference type="HAMAP" id="MF_00182">
    <property type="entry name" value="Formyl_trans"/>
    <property type="match status" value="1"/>
</dbReference>
<proteinExistence type="inferred from homology"/>
<protein>
    <recommendedName>
        <fullName evidence="2 5">Methionyl-tRNA formyltransferase</fullName>
        <ecNumber evidence="2 5">2.1.2.9</ecNumber>
    </recommendedName>
</protein>
<keyword evidence="4 5" id="KW-0648">Protein biosynthesis</keyword>
<dbReference type="GO" id="GO:0004479">
    <property type="term" value="F:methionyl-tRNA formyltransferase activity"/>
    <property type="evidence" value="ECO:0007669"/>
    <property type="project" value="UniProtKB-UniRule"/>
</dbReference>
<dbReference type="InterPro" id="IPR001555">
    <property type="entry name" value="GART_AS"/>
</dbReference>